<dbReference type="SUPFAM" id="SSF46894">
    <property type="entry name" value="C-terminal effector domain of the bipartite response regulators"/>
    <property type="match status" value="1"/>
</dbReference>
<keyword evidence="3" id="KW-0804">Transcription</keyword>
<dbReference type="PROSITE" id="PS00622">
    <property type="entry name" value="HTH_LUXR_1"/>
    <property type="match status" value="1"/>
</dbReference>
<keyword evidence="6" id="KW-1185">Reference proteome</keyword>
<evidence type="ECO:0000256" key="1">
    <source>
        <dbReference type="ARBA" id="ARBA00023015"/>
    </source>
</evidence>
<dbReference type="PRINTS" id="PR00038">
    <property type="entry name" value="HTHLUXR"/>
</dbReference>
<sequence length="253" mass="29078">MSFLQGLTDDELNQITTSPIDSHESLFSELLAKYASQVIYILDYTNKEYTTFTENCLNLSGHPSAAFLEGGLEFTLSRWHPNDLFYFNQHIFSENFKLFMSVPPNELSSYRVSYNYRFKRPNGQWTDCLQQSTIINAAPTGLPLATFGTVSDITAFNADGRISHRIERLLENGIWETFYCKNYFPNVDEDKLLSKAEIEVLKWIIEGYSSQAIADKLHRSLHTVKTHRKHMLEKTNAKNTAELLRFAIKNGLV</sequence>
<dbReference type="SMART" id="SM00421">
    <property type="entry name" value="HTH_LUXR"/>
    <property type="match status" value="1"/>
</dbReference>
<dbReference type="Gene3D" id="1.10.10.10">
    <property type="entry name" value="Winged helix-like DNA-binding domain superfamily/Winged helix DNA-binding domain"/>
    <property type="match status" value="1"/>
</dbReference>
<organism evidence="5 6">
    <name type="scientific">Nibrella saemangeumensis</name>
    <dbReference type="NCBI Taxonomy" id="1084526"/>
    <lineage>
        <taxon>Bacteria</taxon>
        <taxon>Pseudomonadati</taxon>
        <taxon>Bacteroidota</taxon>
        <taxon>Cytophagia</taxon>
        <taxon>Cytophagales</taxon>
        <taxon>Spirosomataceae</taxon>
        <taxon>Nibrella</taxon>
    </lineage>
</organism>
<keyword evidence="2" id="KW-0238">DNA-binding</keyword>
<dbReference type="Proteomes" id="UP001501175">
    <property type="component" value="Unassembled WGS sequence"/>
</dbReference>
<evidence type="ECO:0000313" key="6">
    <source>
        <dbReference type="Proteomes" id="UP001501175"/>
    </source>
</evidence>
<dbReference type="CDD" id="cd06170">
    <property type="entry name" value="LuxR_C_like"/>
    <property type="match status" value="1"/>
</dbReference>
<dbReference type="PROSITE" id="PS50043">
    <property type="entry name" value="HTH_LUXR_2"/>
    <property type="match status" value="1"/>
</dbReference>
<dbReference type="InterPro" id="IPR000792">
    <property type="entry name" value="Tscrpt_reg_LuxR_C"/>
</dbReference>
<evidence type="ECO:0000313" key="5">
    <source>
        <dbReference type="EMBL" id="GAA4463076.1"/>
    </source>
</evidence>
<feature type="domain" description="HTH luxR-type" evidence="4">
    <location>
        <begin position="186"/>
        <end position="251"/>
    </location>
</feature>
<dbReference type="Pfam" id="PF00196">
    <property type="entry name" value="GerE"/>
    <property type="match status" value="1"/>
</dbReference>
<accession>A0ABP8NCM4</accession>
<evidence type="ECO:0000259" key="4">
    <source>
        <dbReference type="PROSITE" id="PS50043"/>
    </source>
</evidence>
<dbReference type="PANTHER" id="PTHR44688:SF16">
    <property type="entry name" value="DNA-BINDING TRANSCRIPTIONAL ACTIVATOR DEVR_DOSR"/>
    <property type="match status" value="1"/>
</dbReference>
<protein>
    <recommendedName>
        <fullName evidence="4">HTH luxR-type domain-containing protein</fullName>
    </recommendedName>
</protein>
<dbReference type="EMBL" id="BAABHD010000072">
    <property type="protein sequence ID" value="GAA4463076.1"/>
    <property type="molecule type" value="Genomic_DNA"/>
</dbReference>
<dbReference type="Gene3D" id="3.30.450.20">
    <property type="entry name" value="PAS domain"/>
    <property type="match status" value="1"/>
</dbReference>
<reference evidence="6" key="1">
    <citation type="journal article" date="2019" name="Int. J. Syst. Evol. Microbiol.">
        <title>The Global Catalogue of Microorganisms (GCM) 10K type strain sequencing project: providing services to taxonomists for standard genome sequencing and annotation.</title>
        <authorList>
            <consortium name="The Broad Institute Genomics Platform"/>
            <consortium name="The Broad Institute Genome Sequencing Center for Infectious Disease"/>
            <person name="Wu L."/>
            <person name="Ma J."/>
        </authorList>
    </citation>
    <scope>NUCLEOTIDE SEQUENCE [LARGE SCALE GENOMIC DNA]</scope>
    <source>
        <strain evidence="6">JCM 17927</strain>
    </source>
</reference>
<keyword evidence="1" id="KW-0805">Transcription regulation</keyword>
<dbReference type="InterPro" id="IPR036388">
    <property type="entry name" value="WH-like_DNA-bd_sf"/>
</dbReference>
<dbReference type="InterPro" id="IPR016032">
    <property type="entry name" value="Sig_transdc_resp-reg_C-effctor"/>
</dbReference>
<evidence type="ECO:0000256" key="2">
    <source>
        <dbReference type="ARBA" id="ARBA00023125"/>
    </source>
</evidence>
<evidence type="ECO:0000256" key="3">
    <source>
        <dbReference type="ARBA" id="ARBA00023163"/>
    </source>
</evidence>
<name>A0ABP8NCM4_9BACT</name>
<dbReference type="PANTHER" id="PTHR44688">
    <property type="entry name" value="DNA-BINDING TRANSCRIPTIONAL ACTIVATOR DEVR_DOSR"/>
    <property type="match status" value="1"/>
</dbReference>
<gene>
    <name evidence="5" type="ORF">GCM10023189_40690</name>
</gene>
<comment type="caution">
    <text evidence="5">The sequence shown here is derived from an EMBL/GenBank/DDBJ whole genome shotgun (WGS) entry which is preliminary data.</text>
</comment>
<proteinExistence type="predicted"/>